<comment type="caution">
    <text evidence="2">The sequence shown here is derived from an EMBL/GenBank/DDBJ whole genome shotgun (WGS) entry which is preliminary data.</text>
</comment>
<protein>
    <submittedName>
        <fullName evidence="2">GTPase</fullName>
    </submittedName>
</protein>
<feature type="domain" description="G" evidence="1">
    <location>
        <begin position="37"/>
        <end position="135"/>
    </location>
</feature>
<proteinExistence type="predicted"/>
<evidence type="ECO:0000259" key="1">
    <source>
        <dbReference type="Pfam" id="PF01926"/>
    </source>
</evidence>
<gene>
    <name evidence="2" type="ORF">WCT63_21695</name>
</gene>
<dbReference type="Gene3D" id="3.40.50.300">
    <property type="entry name" value="P-loop containing nucleotide triphosphate hydrolases"/>
    <property type="match status" value="1"/>
</dbReference>
<keyword evidence="3" id="KW-1185">Reference proteome</keyword>
<dbReference type="EMBL" id="JBBBON010000033">
    <property type="protein sequence ID" value="MEI7105036.1"/>
    <property type="molecule type" value="Genomic_DNA"/>
</dbReference>
<dbReference type="Proteomes" id="UP001313132">
    <property type="component" value="Unassembled WGS sequence"/>
</dbReference>
<accession>A0ABU8K454</accession>
<evidence type="ECO:0000313" key="3">
    <source>
        <dbReference type="Proteomes" id="UP001313132"/>
    </source>
</evidence>
<dbReference type="SUPFAM" id="SSF52540">
    <property type="entry name" value="P-loop containing nucleoside triphosphate hydrolases"/>
    <property type="match status" value="1"/>
</dbReference>
<name>A0ABU8K454_9GAMM</name>
<dbReference type="Pfam" id="PF01926">
    <property type="entry name" value="MMR_HSR1"/>
    <property type="match status" value="1"/>
</dbReference>
<dbReference type="RefSeq" id="WP_226306299.1">
    <property type="nucleotide sequence ID" value="NZ_CP084654.1"/>
</dbReference>
<evidence type="ECO:0000313" key="2">
    <source>
        <dbReference type="EMBL" id="MEI7105036.1"/>
    </source>
</evidence>
<sequence length="288" mass="32592">MMNKTNALKLMLAEDGEFAECYRRWQQKNQPAVPYHQIAICGLMNAGKSSLLNMLTGHMDREYFATGASRTTAEVQTLNAGDIDWLDTPGIDARERDDLTAWHGILSADSIIFAHNLRSGTLEQIELDFLQQLQQQLPDLSQRMLVALTHADGAEQQREERLAAINALLCSHLDASLPLFITSCPRYAKGVYSHKETLINLSGIPTLREAIDTRVQAAGPLLQASRERDRQQLHRQMMDAINTAITQREAAYIRLKAQQRKKSDNFSKAVNLLMLRLSQRINDYNTRM</sequence>
<organism evidence="2 3">
    <name type="scientific">Pectobacterium versatile</name>
    <dbReference type="NCBI Taxonomy" id="2488639"/>
    <lineage>
        <taxon>Bacteria</taxon>
        <taxon>Pseudomonadati</taxon>
        <taxon>Pseudomonadota</taxon>
        <taxon>Gammaproteobacteria</taxon>
        <taxon>Enterobacterales</taxon>
        <taxon>Pectobacteriaceae</taxon>
        <taxon>Pectobacterium</taxon>
    </lineage>
</organism>
<reference evidence="2 3" key="1">
    <citation type="submission" date="2024-03" db="EMBL/GenBank/DDBJ databases">
        <title>Analysis of soft rot Pectobacteriaceae population diversity in US potato growing regions between 2016 and 2022.</title>
        <authorList>
            <person name="Ma X."/>
            <person name="Zhang X."/>
            <person name="Stodghill P."/>
            <person name="Rioux R."/>
            <person name="Babler B."/>
            <person name="Shrestha S."/>
            <person name="Babler B."/>
            <person name="Rivedal H."/>
            <person name="Frost K."/>
            <person name="Hao J."/>
            <person name="Secor G."/>
            <person name="Swingle B."/>
        </authorList>
    </citation>
    <scope>NUCLEOTIDE SEQUENCE [LARGE SCALE GENOMIC DNA]</scope>
    <source>
        <strain evidence="2 3">UMSS2</strain>
    </source>
</reference>
<dbReference type="InterPro" id="IPR006073">
    <property type="entry name" value="GTP-bd"/>
</dbReference>
<dbReference type="InterPro" id="IPR027417">
    <property type="entry name" value="P-loop_NTPase"/>
</dbReference>